<protein>
    <submittedName>
        <fullName evidence="3">Zinc ribbon domain-containing protein</fullName>
    </submittedName>
</protein>
<dbReference type="PANTHER" id="PTHR34404:SF2">
    <property type="entry name" value="CONSERVED SERINE RICH PROTEIN"/>
    <property type="match status" value="1"/>
</dbReference>
<dbReference type="InterPro" id="IPR013429">
    <property type="entry name" value="Regulatory_FmdB_Zinc_ribbon"/>
</dbReference>
<accession>A0AAF0BSW8</accession>
<dbReference type="Pfam" id="PF09723">
    <property type="entry name" value="Zn_ribbon_8"/>
    <property type="match status" value="1"/>
</dbReference>
<organism evidence="3 4">
    <name type="scientific">Iamia majanohamensis</name>
    <dbReference type="NCBI Taxonomy" id="467976"/>
    <lineage>
        <taxon>Bacteria</taxon>
        <taxon>Bacillati</taxon>
        <taxon>Actinomycetota</taxon>
        <taxon>Acidimicrobiia</taxon>
        <taxon>Acidimicrobiales</taxon>
        <taxon>Iamiaceae</taxon>
        <taxon>Iamia</taxon>
    </lineage>
</organism>
<dbReference type="Proteomes" id="UP001216390">
    <property type="component" value="Chromosome"/>
</dbReference>
<dbReference type="RefSeq" id="WP_272735473.1">
    <property type="nucleotide sequence ID" value="NZ_CP116942.1"/>
</dbReference>
<evidence type="ECO:0000259" key="2">
    <source>
        <dbReference type="SMART" id="SM00834"/>
    </source>
</evidence>
<gene>
    <name evidence="3" type="ORF">PO878_15710</name>
</gene>
<sequence length="114" mass="11928">MPTYEYRCKDCGHTFDAYQSFTDDALTECPECHGALKKLFGNVGISFKGSGFYKTDSRSGATSSTSSSDKGTKETSSGDSAKKEPSASPSSSGDATKAETKKKDTSTSSTSSSS</sequence>
<feature type="compositionally biased region" description="Low complexity" evidence="1">
    <location>
        <begin position="58"/>
        <end position="77"/>
    </location>
</feature>
<dbReference type="PANTHER" id="PTHR34404">
    <property type="entry name" value="REGULATORY PROTEIN, FMDB FAMILY"/>
    <property type="match status" value="1"/>
</dbReference>
<dbReference type="EMBL" id="CP116942">
    <property type="protein sequence ID" value="WCO65947.1"/>
    <property type="molecule type" value="Genomic_DNA"/>
</dbReference>
<dbReference type="SMART" id="SM00834">
    <property type="entry name" value="CxxC_CXXC_SSSS"/>
    <property type="match status" value="1"/>
</dbReference>
<reference evidence="3" key="1">
    <citation type="submission" date="2023-01" db="EMBL/GenBank/DDBJ databases">
        <title>The diversity of Class Acidimicrobiia in South China Sea sediment environments and the proposal of Iamia marina sp. nov., a novel species of the genus Iamia.</title>
        <authorList>
            <person name="He Y."/>
            <person name="Tian X."/>
        </authorList>
    </citation>
    <scope>NUCLEOTIDE SEQUENCE</scope>
    <source>
        <strain evidence="3">DSM 19957</strain>
    </source>
</reference>
<feature type="region of interest" description="Disordered" evidence="1">
    <location>
        <begin position="51"/>
        <end position="114"/>
    </location>
</feature>
<evidence type="ECO:0000313" key="4">
    <source>
        <dbReference type="Proteomes" id="UP001216390"/>
    </source>
</evidence>
<dbReference type="NCBIfam" id="TIGR02605">
    <property type="entry name" value="CxxC_CxxC_SSSS"/>
    <property type="match status" value="1"/>
</dbReference>
<feature type="domain" description="Putative regulatory protein FmdB zinc ribbon" evidence="2">
    <location>
        <begin position="1"/>
        <end position="41"/>
    </location>
</feature>
<name>A0AAF0BSW8_9ACTN</name>
<dbReference type="AlphaFoldDB" id="A0AAF0BSW8"/>
<feature type="compositionally biased region" description="Basic and acidic residues" evidence="1">
    <location>
        <begin position="96"/>
        <end position="105"/>
    </location>
</feature>
<dbReference type="KEGG" id="ima:PO878_15710"/>
<keyword evidence="4" id="KW-1185">Reference proteome</keyword>
<evidence type="ECO:0000313" key="3">
    <source>
        <dbReference type="EMBL" id="WCO65947.1"/>
    </source>
</evidence>
<proteinExistence type="predicted"/>
<evidence type="ECO:0000256" key="1">
    <source>
        <dbReference type="SAM" id="MobiDB-lite"/>
    </source>
</evidence>